<dbReference type="GO" id="GO:0102208">
    <property type="term" value="F:2-polyprenyl-6-hydroxyphenol methylase activity"/>
    <property type="evidence" value="ECO:0007669"/>
    <property type="project" value="UniProtKB-EC"/>
</dbReference>
<accession>A0ABW4FDH5</accession>
<organism evidence="1 2">
    <name type="scientific">Pseudonocardia aurantiaca</name>
    <dbReference type="NCBI Taxonomy" id="75290"/>
    <lineage>
        <taxon>Bacteria</taxon>
        <taxon>Bacillati</taxon>
        <taxon>Actinomycetota</taxon>
        <taxon>Actinomycetes</taxon>
        <taxon>Pseudonocardiales</taxon>
        <taxon>Pseudonocardiaceae</taxon>
        <taxon>Pseudonocardia</taxon>
    </lineage>
</organism>
<dbReference type="Gene3D" id="3.40.50.150">
    <property type="entry name" value="Vaccinia Virus protein VP39"/>
    <property type="match status" value="1"/>
</dbReference>
<protein>
    <submittedName>
        <fullName evidence="1">Class I SAM-dependent methyltransferase</fullName>
        <ecNumber evidence="1">2.1.1.222</ecNumber>
        <ecNumber evidence="1">2.1.1.64</ecNumber>
    </submittedName>
</protein>
<dbReference type="EC" id="2.1.1.64" evidence="1"/>
<dbReference type="RefSeq" id="WP_343972149.1">
    <property type="nucleotide sequence ID" value="NZ_BAAAJG010000003.1"/>
</dbReference>
<dbReference type="GO" id="GO:0032259">
    <property type="term" value="P:methylation"/>
    <property type="evidence" value="ECO:0007669"/>
    <property type="project" value="UniProtKB-KW"/>
</dbReference>
<dbReference type="Pfam" id="PF13489">
    <property type="entry name" value="Methyltransf_23"/>
    <property type="match status" value="1"/>
</dbReference>
<reference evidence="2" key="1">
    <citation type="journal article" date="2019" name="Int. J. Syst. Evol. Microbiol.">
        <title>The Global Catalogue of Microorganisms (GCM) 10K type strain sequencing project: providing services to taxonomists for standard genome sequencing and annotation.</title>
        <authorList>
            <consortium name="The Broad Institute Genomics Platform"/>
            <consortium name="The Broad Institute Genome Sequencing Center for Infectious Disease"/>
            <person name="Wu L."/>
            <person name="Ma J."/>
        </authorList>
    </citation>
    <scope>NUCLEOTIDE SEQUENCE [LARGE SCALE GENOMIC DNA]</scope>
    <source>
        <strain evidence="2">JCM 12165</strain>
    </source>
</reference>
<dbReference type="EC" id="2.1.1.222" evidence="1"/>
<dbReference type="SUPFAM" id="SSF53335">
    <property type="entry name" value="S-adenosyl-L-methionine-dependent methyltransferases"/>
    <property type="match status" value="1"/>
</dbReference>
<proteinExistence type="predicted"/>
<keyword evidence="2" id="KW-1185">Reference proteome</keyword>
<gene>
    <name evidence="1" type="ORF">ACFSCY_01140</name>
</gene>
<name>A0ABW4FDH5_9PSEU</name>
<keyword evidence="1" id="KW-0808">Transferase</keyword>
<dbReference type="EMBL" id="JBHUCP010000001">
    <property type="protein sequence ID" value="MFD1528042.1"/>
    <property type="molecule type" value="Genomic_DNA"/>
</dbReference>
<dbReference type="InterPro" id="IPR029063">
    <property type="entry name" value="SAM-dependent_MTases_sf"/>
</dbReference>
<evidence type="ECO:0000313" key="1">
    <source>
        <dbReference type="EMBL" id="MFD1528042.1"/>
    </source>
</evidence>
<evidence type="ECO:0000313" key="2">
    <source>
        <dbReference type="Proteomes" id="UP001597145"/>
    </source>
</evidence>
<dbReference type="GO" id="GO:0061542">
    <property type="term" value="F:3-demethylubiquinol 3-O-methyltransferase activity"/>
    <property type="evidence" value="ECO:0007669"/>
    <property type="project" value="UniProtKB-EC"/>
</dbReference>
<sequence>MSDDGPAGWGEPLYAQALDLAGVGPGTRLLDLGCGPGHFARAAAGRGAAVTGVDVDRAAVAAAAAAVPEALFRVGDAHDPPPGPFDVVAAVQLLQHVANPVVVLRAAGQAGPAIVVTVWGQDHECDVRAFGEALAAWLPPRRAPSGPPPVTDPARLQKLAGLAGLDVAATAEVRCPFAYPHAEALLAPLLASGVGRMAVSRAGERAVRKAVLDRIAAHRTDEGGYRLENLFRVVLAVRPPAGRPSP</sequence>
<dbReference type="CDD" id="cd02440">
    <property type="entry name" value="AdoMet_MTases"/>
    <property type="match status" value="1"/>
</dbReference>
<keyword evidence="1" id="KW-0489">Methyltransferase</keyword>
<dbReference type="PANTHER" id="PTHR43861">
    <property type="entry name" value="TRANS-ACONITATE 2-METHYLTRANSFERASE-RELATED"/>
    <property type="match status" value="1"/>
</dbReference>
<comment type="caution">
    <text evidence="1">The sequence shown here is derived from an EMBL/GenBank/DDBJ whole genome shotgun (WGS) entry which is preliminary data.</text>
</comment>
<dbReference type="Proteomes" id="UP001597145">
    <property type="component" value="Unassembled WGS sequence"/>
</dbReference>